<dbReference type="AlphaFoldDB" id="A0AAE0MA45"/>
<feature type="compositionally biased region" description="Polar residues" evidence="1">
    <location>
        <begin position="247"/>
        <end position="258"/>
    </location>
</feature>
<feature type="region of interest" description="Disordered" evidence="1">
    <location>
        <begin position="245"/>
        <end position="298"/>
    </location>
</feature>
<gene>
    <name evidence="3" type="ORF">B0T19DRAFT_207699</name>
</gene>
<feature type="transmembrane region" description="Helical" evidence="2">
    <location>
        <begin position="86"/>
        <end position="109"/>
    </location>
</feature>
<comment type="caution">
    <text evidence="3">The sequence shown here is derived from an EMBL/GenBank/DDBJ whole genome shotgun (WGS) entry which is preliminary data.</text>
</comment>
<keyword evidence="2" id="KW-1133">Transmembrane helix</keyword>
<evidence type="ECO:0000256" key="2">
    <source>
        <dbReference type="SAM" id="Phobius"/>
    </source>
</evidence>
<accession>A0AAE0MA45</accession>
<sequence length="298" mass="32195">MAHCADDYYSISGGCCPSGFVPWTTVLGDQTPCYRTLDRTTMTIPLITSTQNPTKTSKPTVVYSNTVYAMQYAVQQTEGGGLSGGAIAGITVGALLGVLGIGALVFFLYQRHRSARQVPDFKSETHSGYYGPGTSGAPTSGRIVQRSEVSSSSLPRDVGLQHDRTRSPHQSQSSERRVQKKASRADTIRALEPMPSQGQTPSDRDDQNEGYPLQSGTSSPLETQGILEVSLARPQRLSRGYARIVYTNPQGSSSSVPTKASMDSRREGPMSIKNSMDSRRGDRSMSSNFAPRPCRGED</sequence>
<organism evidence="3 4">
    <name type="scientific">Cercophora scortea</name>
    <dbReference type="NCBI Taxonomy" id="314031"/>
    <lineage>
        <taxon>Eukaryota</taxon>
        <taxon>Fungi</taxon>
        <taxon>Dikarya</taxon>
        <taxon>Ascomycota</taxon>
        <taxon>Pezizomycotina</taxon>
        <taxon>Sordariomycetes</taxon>
        <taxon>Sordariomycetidae</taxon>
        <taxon>Sordariales</taxon>
        <taxon>Lasiosphaeriaceae</taxon>
        <taxon>Cercophora</taxon>
    </lineage>
</organism>
<reference evidence="3" key="1">
    <citation type="journal article" date="2023" name="Mol. Phylogenet. Evol.">
        <title>Genome-scale phylogeny and comparative genomics of the fungal order Sordariales.</title>
        <authorList>
            <person name="Hensen N."/>
            <person name="Bonometti L."/>
            <person name="Westerberg I."/>
            <person name="Brannstrom I.O."/>
            <person name="Guillou S."/>
            <person name="Cros-Aarteil S."/>
            <person name="Calhoun S."/>
            <person name="Haridas S."/>
            <person name="Kuo A."/>
            <person name="Mondo S."/>
            <person name="Pangilinan J."/>
            <person name="Riley R."/>
            <person name="LaButti K."/>
            <person name="Andreopoulos B."/>
            <person name="Lipzen A."/>
            <person name="Chen C."/>
            <person name="Yan M."/>
            <person name="Daum C."/>
            <person name="Ng V."/>
            <person name="Clum A."/>
            <person name="Steindorff A."/>
            <person name="Ohm R.A."/>
            <person name="Martin F."/>
            <person name="Silar P."/>
            <person name="Natvig D.O."/>
            <person name="Lalanne C."/>
            <person name="Gautier V."/>
            <person name="Ament-Velasquez S.L."/>
            <person name="Kruys A."/>
            <person name="Hutchinson M.I."/>
            <person name="Powell A.J."/>
            <person name="Barry K."/>
            <person name="Miller A.N."/>
            <person name="Grigoriev I.V."/>
            <person name="Debuchy R."/>
            <person name="Gladieux P."/>
            <person name="Hiltunen Thoren M."/>
            <person name="Johannesson H."/>
        </authorList>
    </citation>
    <scope>NUCLEOTIDE SEQUENCE</scope>
    <source>
        <strain evidence="3">SMH4131-1</strain>
    </source>
</reference>
<reference evidence="3" key="2">
    <citation type="submission" date="2023-06" db="EMBL/GenBank/DDBJ databases">
        <authorList>
            <consortium name="Lawrence Berkeley National Laboratory"/>
            <person name="Haridas S."/>
            <person name="Hensen N."/>
            <person name="Bonometti L."/>
            <person name="Westerberg I."/>
            <person name="Brannstrom I.O."/>
            <person name="Guillou S."/>
            <person name="Cros-Aarteil S."/>
            <person name="Calhoun S."/>
            <person name="Kuo A."/>
            <person name="Mondo S."/>
            <person name="Pangilinan J."/>
            <person name="Riley R."/>
            <person name="Labutti K."/>
            <person name="Andreopoulos B."/>
            <person name="Lipzen A."/>
            <person name="Chen C."/>
            <person name="Yanf M."/>
            <person name="Daum C."/>
            <person name="Ng V."/>
            <person name="Clum A."/>
            <person name="Steindorff A."/>
            <person name="Ohm R."/>
            <person name="Martin F."/>
            <person name="Silar P."/>
            <person name="Natvig D."/>
            <person name="Lalanne C."/>
            <person name="Gautier V."/>
            <person name="Ament-Velasquez S.L."/>
            <person name="Kruys A."/>
            <person name="Hutchinson M.I."/>
            <person name="Powell A.J."/>
            <person name="Barry K."/>
            <person name="Miller A.N."/>
            <person name="Grigoriev I.V."/>
            <person name="Debuchy R."/>
            <person name="Gladieux P."/>
            <person name="Thoren M.H."/>
            <person name="Johannesson H."/>
        </authorList>
    </citation>
    <scope>NUCLEOTIDE SEQUENCE</scope>
    <source>
        <strain evidence="3">SMH4131-1</strain>
    </source>
</reference>
<keyword evidence="2" id="KW-0812">Transmembrane</keyword>
<proteinExistence type="predicted"/>
<evidence type="ECO:0000313" key="4">
    <source>
        <dbReference type="Proteomes" id="UP001286456"/>
    </source>
</evidence>
<keyword evidence="4" id="KW-1185">Reference proteome</keyword>
<dbReference type="Proteomes" id="UP001286456">
    <property type="component" value="Unassembled WGS sequence"/>
</dbReference>
<dbReference type="EMBL" id="JAUEPO010000004">
    <property type="protein sequence ID" value="KAK3323539.1"/>
    <property type="molecule type" value="Genomic_DNA"/>
</dbReference>
<evidence type="ECO:0000313" key="3">
    <source>
        <dbReference type="EMBL" id="KAK3323539.1"/>
    </source>
</evidence>
<keyword evidence="2" id="KW-0472">Membrane</keyword>
<dbReference type="CDD" id="cd12087">
    <property type="entry name" value="TM_EGFR-like"/>
    <property type="match status" value="1"/>
</dbReference>
<evidence type="ECO:0000256" key="1">
    <source>
        <dbReference type="SAM" id="MobiDB-lite"/>
    </source>
</evidence>
<feature type="region of interest" description="Disordered" evidence="1">
    <location>
        <begin position="118"/>
        <end position="224"/>
    </location>
</feature>
<protein>
    <submittedName>
        <fullName evidence="3">Uncharacterized protein</fullName>
    </submittedName>
</protein>
<name>A0AAE0MA45_9PEZI</name>